<feature type="domain" description="Transposable element P transposase-like GTP-binding insertion" evidence="3">
    <location>
        <begin position="724"/>
        <end position="793"/>
    </location>
</feature>
<keyword evidence="5" id="KW-1185">Reference proteome</keyword>
<dbReference type="EMBL" id="AUPC02000098">
    <property type="protein sequence ID" value="POG72214.1"/>
    <property type="molecule type" value="Genomic_DNA"/>
</dbReference>
<dbReference type="VEuPathDB" id="FungiDB:RhiirFUN_000197"/>
<evidence type="ECO:0000256" key="1">
    <source>
        <dbReference type="SAM" id="MobiDB-lite"/>
    </source>
</evidence>
<gene>
    <name evidence="4" type="ORF">GLOIN_2v1773882</name>
</gene>
<dbReference type="VEuPathDB" id="FungiDB:RhiirFUN_002753"/>
<dbReference type="InterPro" id="IPR048365">
    <property type="entry name" value="TNP-like_RNaseH_N"/>
</dbReference>
<evidence type="ECO:0000259" key="3">
    <source>
        <dbReference type="Pfam" id="PF21788"/>
    </source>
</evidence>
<protein>
    <submittedName>
        <fullName evidence="4">Uncharacterized protein</fullName>
    </submittedName>
</protein>
<name>A0A2P4Q3N1_RHIID</name>
<dbReference type="AlphaFoldDB" id="A0A2P4Q3N1"/>
<reference evidence="4 5" key="1">
    <citation type="journal article" date="2013" name="Proc. Natl. Acad. Sci. U.S.A.">
        <title>Genome of an arbuscular mycorrhizal fungus provides insight into the oldest plant symbiosis.</title>
        <authorList>
            <person name="Tisserant E."/>
            <person name="Malbreil M."/>
            <person name="Kuo A."/>
            <person name="Kohler A."/>
            <person name="Symeonidi A."/>
            <person name="Balestrini R."/>
            <person name="Charron P."/>
            <person name="Duensing N."/>
            <person name="Frei Dit Frey N."/>
            <person name="Gianinazzi-Pearson V."/>
            <person name="Gilbert L.B."/>
            <person name="Handa Y."/>
            <person name="Herr J.R."/>
            <person name="Hijri M."/>
            <person name="Koul R."/>
            <person name="Kawaguchi M."/>
            <person name="Krajinski F."/>
            <person name="Lammers P.J."/>
            <person name="Masclaux F.G."/>
            <person name="Murat C."/>
            <person name="Morin E."/>
            <person name="Ndikumana S."/>
            <person name="Pagni M."/>
            <person name="Petitpierre D."/>
            <person name="Requena N."/>
            <person name="Rosikiewicz P."/>
            <person name="Riley R."/>
            <person name="Saito K."/>
            <person name="San Clemente H."/>
            <person name="Shapiro H."/>
            <person name="van Tuinen D."/>
            <person name="Becard G."/>
            <person name="Bonfante P."/>
            <person name="Paszkowski U."/>
            <person name="Shachar-Hill Y.Y."/>
            <person name="Tuskan G.A."/>
            <person name="Young P.W."/>
            <person name="Sanders I.R."/>
            <person name="Henrissat B."/>
            <person name="Rensing S.A."/>
            <person name="Grigoriev I.V."/>
            <person name="Corradi N."/>
            <person name="Roux C."/>
            <person name="Martin F."/>
        </authorList>
    </citation>
    <scope>NUCLEOTIDE SEQUENCE [LARGE SCALE GENOMIC DNA]</scope>
    <source>
        <strain evidence="4 5">DAOM 197198</strain>
    </source>
</reference>
<comment type="caution">
    <text evidence="4">The sequence shown here is derived from an EMBL/GenBank/DDBJ whole genome shotgun (WGS) entry which is preliminary data.</text>
</comment>
<proteinExistence type="predicted"/>
<dbReference type="Pfam" id="PF21787">
    <property type="entry name" value="TNP-like_RNaseH_N"/>
    <property type="match status" value="1"/>
</dbReference>
<sequence length="799" mass="92141">MVTKKRVLSDQTNSQEPKKQKHPEALQELYRFNPEFNGKQPNSSSSSNLASILRTTEQIPYWKICNSASITEVTSLIKTNIASKQEFFGAAIREIINGVGVIFFGKEDKVEKDLTIRWQENLISYDIHVLEKKSQNINGIVTGIAIERNLSEINKTIQFVSKSKICPGQITKDFEQVVKLRGAHLVNNRKNSNNVHEPFAILENQGQSNEAYRRIDCDLLIKDMDICQNCQKLRNTLIKIRNRNLTGVSSIKVSHASQEVLIEKVQLQRKKIIKQNQIIHTLQDQIQQKIENEEEEVSEDLGQIAQEISKRVAKNVVDISTYSPIFQELIRIQSGKSNGIKYHPMFLRWAISVYSRGGRAAYEAMKSIMRLPSISTLKGYINESQQHSGWQNKTTYHILQKMAMENISDHGRIGFFSHDSFKIQKGLLWNQRDNCYVGYLDFEDEKEELQSFIMQCEKELQTELQVENNSPNSNYDRGISTQVHQIVWHSATCKFAYPIAYYGINILTAHEINKILFQLAANLECIGIHTIGSICDGAGENRNHIKSFDWWASTWSLNDIVEVYIAQNNNYEKAKIIATNLDRSKFTVRLLDPSFSNNIQADRNLIRPPMPTKQNWNINDSCEFKNPKDNKWHTAVVTNLDSKTQTLVITILSNNEEWRIENASQDTYVRPLYNAQIHWTNYKTINPITNSPWYFISDPTHVFKKLRNNLSKSHVGEGRGRNIREIMLDGKEVSWRHIQGVYEYTCKNVTAKITRLTKRHVWLTSWSKMRVDLAEQTLSRDVESAMEMIDELKEISSGT</sequence>
<dbReference type="Proteomes" id="UP000018888">
    <property type="component" value="Unassembled WGS sequence"/>
</dbReference>
<accession>A0A2P4Q3N1</accession>
<dbReference type="InterPro" id="IPR048366">
    <property type="entry name" value="TNP-like_GBD"/>
</dbReference>
<feature type="domain" description="Transposable element P transposase-like RNase H" evidence="2">
    <location>
        <begin position="395"/>
        <end position="547"/>
    </location>
</feature>
<organism evidence="4 5">
    <name type="scientific">Rhizophagus irregularis (strain DAOM 181602 / DAOM 197198 / MUCL 43194)</name>
    <name type="common">Arbuscular mycorrhizal fungus</name>
    <name type="synonym">Glomus intraradices</name>
    <dbReference type="NCBI Taxonomy" id="747089"/>
    <lineage>
        <taxon>Eukaryota</taxon>
        <taxon>Fungi</taxon>
        <taxon>Fungi incertae sedis</taxon>
        <taxon>Mucoromycota</taxon>
        <taxon>Glomeromycotina</taxon>
        <taxon>Glomeromycetes</taxon>
        <taxon>Glomerales</taxon>
        <taxon>Glomeraceae</taxon>
        <taxon>Rhizophagus</taxon>
    </lineage>
</organism>
<evidence type="ECO:0000259" key="2">
    <source>
        <dbReference type="Pfam" id="PF21787"/>
    </source>
</evidence>
<dbReference type="Pfam" id="PF21788">
    <property type="entry name" value="TNP-like_GBD"/>
    <property type="match status" value="1"/>
</dbReference>
<evidence type="ECO:0000313" key="4">
    <source>
        <dbReference type="EMBL" id="POG72214.1"/>
    </source>
</evidence>
<feature type="region of interest" description="Disordered" evidence="1">
    <location>
        <begin position="1"/>
        <end position="24"/>
    </location>
</feature>
<evidence type="ECO:0000313" key="5">
    <source>
        <dbReference type="Proteomes" id="UP000018888"/>
    </source>
</evidence>
<reference evidence="4 5" key="2">
    <citation type="journal article" date="2018" name="New Phytol.">
        <title>High intraspecific genome diversity in the model arbuscular mycorrhizal symbiont Rhizophagus irregularis.</title>
        <authorList>
            <person name="Chen E.C.H."/>
            <person name="Morin E."/>
            <person name="Beaudet D."/>
            <person name="Noel J."/>
            <person name="Yildirir G."/>
            <person name="Ndikumana S."/>
            <person name="Charron P."/>
            <person name="St-Onge C."/>
            <person name="Giorgi J."/>
            <person name="Kruger M."/>
            <person name="Marton T."/>
            <person name="Ropars J."/>
            <person name="Grigoriev I.V."/>
            <person name="Hainaut M."/>
            <person name="Henrissat B."/>
            <person name="Roux C."/>
            <person name="Martin F."/>
            <person name="Corradi N."/>
        </authorList>
    </citation>
    <scope>NUCLEOTIDE SEQUENCE [LARGE SCALE GENOMIC DNA]</scope>
    <source>
        <strain evidence="4 5">DAOM 197198</strain>
    </source>
</reference>